<evidence type="ECO:0000313" key="2">
    <source>
        <dbReference type="EMBL" id="BDI34144.1"/>
    </source>
</evidence>
<dbReference type="EMBL" id="AP025739">
    <property type="protein sequence ID" value="BDI34144.1"/>
    <property type="molecule type" value="Genomic_DNA"/>
</dbReference>
<protein>
    <submittedName>
        <fullName evidence="2">Uncharacterized protein</fullName>
    </submittedName>
</protein>
<feature type="region of interest" description="Disordered" evidence="1">
    <location>
        <begin position="1"/>
        <end position="26"/>
    </location>
</feature>
<evidence type="ECO:0000313" key="3">
    <source>
        <dbReference type="Proteomes" id="UP000287394"/>
    </source>
</evidence>
<organism evidence="2 3">
    <name type="scientific">Capsulimonas corticalis</name>
    <dbReference type="NCBI Taxonomy" id="2219043"/>
    <lineage>
        <taxon>Bacteria</taxon>
        <taxon>Bacillati</taxon>
        <taxon>Armatimonadota</taxon>
        <taxon>Armatimonadia</taxon>
        <taxon>Capsulimonadales</taxon>
        <taxon>Capsulimonadaceae</taxon>
        <taxon>Capsulimonas</taxon>
    </lineage>
</organism>
<accession>A0A402CWJ9</accession>
<feature type="compositionally biased region" description="Basic residues" evidence="1">
    <location>
        <begin position="1"/>
        <end position="11"/>
    </location>
</feature>
<dbReference type="AlphaFoldDB" id="A0A402CWJ9"/>
<proteinExistence type="predicted"/>
<keyword evidence="3" id="KW-1185">Reference proteome</keyword>
<name>A0A402CWJ9_9BACT</name>
<dbReference type="Proteomes" id="UP000287394">
    <property type="component" value="Chromosome"/>
</dbReference>
<gene>
    <name evidence="2" type="ORF">CCAX7_61950</name>
</gene>
<dbReference type="KEGG" id="ccot:CCAX7_61950"/>
<sequence length="82" mass="9145">MAERRYSHRLPRSGCLSSHQDQRHAAPRNQQLALLLHLARMMLRLARRVPWSRLSGPDQSAAMEAADILKEALGAVPAPPGR</sequence>
<evidence type="ECO:0000256" key="1">
    <source>
        <dbReference type="SAM" id="MobiDB-lite"/>
    </source>
</evidence>
<reference evidence="2 3" key="1">
    <citation type="journal article" date="2019" name="Int. J. Syst. Evol. Microbiol.">
        <title>Capsulimonas corticalis gen. nov., sp. nov., an aerobic capsulated bacterium, of a novel bacterial order, Capsulimonadales ord. nov., of the class Armatimonadia of the phylum Armatimonadetes.</title>
        <authorList>
            <person name="Li J."/>
            <person name="Kudo C."/>
            <person name="Tonouchi A."/>
        </authorList>
    </citation>
    <scope>NUCLEOTIDE SEQUENCE [LARGE SCALE GENOMIC DNA]</scope>
    <source>
        <strain evidence="2 3">AX-7</strain>
    </source>
</reference>